<protein>
    <submittedName>
        <fullName evidence="1">Erythromycin esterase-like protein</fullName>
    </submittedName>
</protein>
<gene>
    <name evidence="1" type="ORF">GGR91_001458</name>
</gene>
<dbReference type="PIRSF" id="PIRSF036794">
    <property type="entry name" value="UCP_erythr_ester"/>
    <property type="match status" value="1"/>
</dbReference>
<organism evidence="1 2">
    <name type="scientific">Sphingorhabdus rigui</name>
    <dbReference type="NCBI Taxonomy" id="1282858"/>
    <lineage>
        <taxon>Bacteria</taxon>
        <taxon>Pseudomonadati</taxon>
        <taxon>Pseudomonadota</taxon>
        <taxon>Alphaproteobacteria</taxon>
        <taxon>Sphingomonadales</taxon>
        <taxon>Sphingomonadaceae</taxon>
        <taxon>Sphingorhabdus</taxon>
    </lineage>
</organism>
<reference evidence="1 2" key="1">
    <citation type="submission" date="2020-08" db="EMBL/GenBank/DDBJ databases">
        <title>Genomic Encyclopedia of Type Strains, Phase IV (KMG-IV): sequencing the most valuable type-strain genomes for metagenomic binning, comparative biology and taxonomic classification.</title>
        <authorList>
            <person name="Goeker M."/>
        </authorList>
    </citation>
    <scope>NUCLEOTIDE SEQUENCE [LARGE SCALE GENOMIC DNA]</scope>
    <source>
        <strain evidence="1 2">DSM 29050</strain>
    </source>
</reference>
<dbReference type="AlphaFoldDB" id="A0A840B205"/>
<dbReference type="InterPro" id="IPR052036">
    <property type="entry name" value="Hydrolase/PRTase-associated"/>
</dbReference>
<dbReference type="SUPFAM" id="SSF159501">
    <property type="entry name" value="EreA/ChaN-like"/>
    <property type="match status" value="1"/>
</dbReference>
<proteinExistence type="predicted"/>
<dbReference type="CDD" id="cd14728">
    <property type="entry name" value="Ere-like"/>
    <property type="match status" value="1"/>
</dbReference>
<dbReference type="Pfam" id="PF05139">
    <property type="entry name" value="Erythro_esteras"/>
    <property type="match status" value="1"/>
</dbReference>
<evidence type="ECO:0000313" key="1">
    <source>
        <dbReference type="EMBL" id="MBB3943236.1"/>
    </source>
</evidence>
<keyword evidence="2" id="KW-1185">Reference proteome</keyword>
<dbReference type="PANTHER" id="PTHR31299:SF0">
    <property type="entry name" value="ESTERASE, PUTATIVE (AFU_ORTHOLOGUE AFUA_1G05850)-RELATED"/>
    <property type="match status" value="1"/>
</dbReference>
<evidence type="ECO:0000313" key="2">
    <source>
        <dbReference type="Proteomes" id="UP000581447"/>
    </source>
</evidence>
<sequence>MTTISLQDKPKREASKRLVDALRQYAEPLPAPEQQEAFGQFFDRFGDAQIVLLGEATHGTSEFYNARAAITRQLIEHHGFTVVAVEADWPDAARIDGYVRHHEKRPRRGEGFVRFPTWMWRNAELLAFADWMRGHNEGQPDRAKASFHGLDVYSLSESIHSVLTYLDKVDPDEATMARWRYGCLTPWQDEPAKYGRAVVRGERPDCAQQAVEQLHTLLDKRLGYLASDGEAWFDATQNARIVREAERYYRAIYQGGAASWNLRDRHMFSTLQAVIAHRGVGTKAVVWAHNSHIGDASATAMGWNGEFNIGQLCRVAYGDDAVLIGFGTDTGTVAAASEWGADMQVKTVRPARSDSYEHAFRRTGLARTLTDWRGRSRQSLAHILREPLLERAIGVVYRPETEFLSHYFEAVLADQFDAFVWFERSHAVTPLGHEKPHGAPETYPFGL</sequence>
<name>A0A840B205_9SPHN</name>
<dbReference type="InterPro" id="IPR007815">
    <property type="entry name" value="Emycin_Estase"/>
</dbReference>
<dbReference type="GO" id="GO:0046677">
    <property type="term" value="P:response to antibiotic"/>
    <property type="evidence" value="ECO:0007669"/>
    <property type="project" value="InterPro"/>
</dbReference>
<accession>A0A840B205</accession>
<dbReference type="PANTHER" id="PTHR31299">
    <property type="entry name" value="ESTERASE, PUTATIVE (AFU_ORTHOLOGUE AFUA_1G05850)-RELATED"/>
    <property type="match status" value="1"/>
</dbReference>
<dbReference type="Gene3D" id="3.40.1660.10">
    <property type="entry name" value="EreA-like (biosynthetic domain)"/>
    <property type="match status" value="1"/>
</dbReference>
<comment type="caution">
    <text evidence="1">The sequence shown here is derived from an EMBL/GenBank/DDBJ whole genome shotgun (WGS) entry which is preliminary data.</text>
</comment>
<dbReference type="Gene3D" id="3.30.1870.10">
    <property type="entry name" value="EreA-like, domain 2"/>
    <property type="match status" value="1"/>
</dbReference>
<dbReference type="RefSeq" id="WP_183941599.1">
    <property type="nucleotide sequence ID" value="NZ_BAABBG010000002.1"/>
</dbReference>
<dbReference type="Gene3D" id="1.20.1440.30">
    <property type="entry name" value="Biosynthetic Protein domain"/>
    <property type="match status" value="1"/>
</dbReference>
<dbReference type="Proteomes" id="UP000581447">
    <property type="component" value="Unassembled WGS sequence"/>
</dbReference>
<dbReference type="EMBL" id="JACIEA010000001">
    <property type="protein sequence ID" value="MBB3943236.1"/>
    <property type="molecule type" value="Genomic_DNA"/>
</dbReference>
<dbReference type="InterPro" id="IPR014622">
    <property type="entry name" value="UCP036794_erythomycin"/>
</dbReference>